<dbReference type="GO" id="GO:0009253">
    <property type="term" value="P:peptidoglycan catabolic process"/>
    <property type="evidence" value="ECO:0007669"/>
    <property type="project" value="InterPro"/>
</dbReference>
<keyword evidence="5" id="KW-1185">Reference proteome</keyword>
<reference evidence="4" key="1">
    <citation type="submission" date="2019-10" db="EMBL/GenBank/DDBJ databases">
        <title>Draft genome sequece of Microseira wollei NIES-4236.</title>
        <authorList>
            <person name="Yamaguchi H."/>
            <person name="Suzuki S."/>
            <person name="Kawachi M."/>
        </authorList>
    </citation>
    <scope>NUCLEOTIDE SEQUENCE</scope>
    <source>
        <strain evidence="4">NIES-4236</strain>
    </source>
</reference>
<feature type="signal peptide" evidence="2">
    <location>
        <begin position="1"/>
        <end position="22"/>
    </location>
</feature>
<comment type="caution">
    <text evidence="4">The sequence shown here is derived from an EMBL/GenBank/DDBJ whole genome shotgun (WGS) entry which is preliminary data.</text>
</comment>
<dbReference type="PANTHER" id="PTHR30404:SF0">
    <property type="entry name" value="N-ACETYLMURAMOYL-L-ALANINE AMIDASE AMIC"/>
    <property type="match status" value="1"/>
</dbReference>
<proteinExistence type="predicted"/>
<evidence type="ECO:0000313" key="5">
    <source>
        <dbReference type="Proteomes" id="UP001050975"/>
    </source>
</evidence>
<dbReference type="InterPro" id="IPR021731">
    <property type="entry name" value="AMIN_dom"/>
</dbReference>
<dbReference type="Pfam" id="PF01520">
    <property type="entry name" value="Amidase_3"/>
    <property type="match status" value="1"/>
</dbReference>
<evidence type="ECO:0000256" key="1">
    <source>
        <dbReference type="ARBA" id="ARBA00022801"/>
    </source>
</evidence>
<dbReference type="Gene3D" id="2.60.40.3500">
    <property type="match status" value="1"/>
</dbReference>
<dbReference type="RefSeq" id="WP_226580503.1">
    <property type="nucleotide sequence ID" value="NZ_BLAY01000038.1"/>
</dbReference>
<protein>
    <submittedName>
        <fullName evidence="4">N-acetylmuramoyl-L-alanine amidase</fullName>
    </submittedName>
</protein>
<feature type="domain" description="MurNAc-LAA" evidence="3">
    <location>
        <begin position="488"/>
        <end position="597"/>
    </location>
</feature>
<dbReference type="SUPFAM" id="SSF53187">
    <property type="entry name" value="Zn-dependent exopeptidases"/>
    <property type="match status" value="1"/>
</dbReference>
<dbReference type="GO" id="GO:0030288">
    <property type="term" value="C:outer membrane-bounded periplasmic space"/>
    <property type="evidence" value="ECO:0007669"/>
    <property type="project" value="TreeGrafter"/>
</dbReference>
<evidence type="ECO:0000259" key="3">
    <source>
        <dbReference type="SMART" id="SM00646"/>
    </source>
</evidence>
<gene>
    <name evidence="4" type="ORF">MiSe_27860</name>
</gene>
<feature type="chain" id="PRO_5043371548" evidence="2">
    <location>
        <begin position="23"/>
        <end position="604"/>
    </location>
</feature>
<keyword evidence="1" id="KW-0378">Hydrolase</keyword>
<organism evidence="4 5">
    <name type="scientific">Microseira wollei NIES-4236</name>
    <dbReference type="NCBI Taxonomy" id="2530354"/>
    <lineage>
        <taxon>Bacteria</taxon>
        <taxon>Bacillati</taxon>
        <taxon>Cyanobacteriota</taxon>
        <taxon>Cyanophyceae</taxon>
        <taxon>Oscillatoriophycideae</taxon>
        <taxon>Aerosakkonematales</taxon>
        <taxon>Aerosakkonemataceae</taxon>
        <taxon>Microseira</taxon>
    </lineage>
</organism>
<name>A0AAV3XCI7_9CYAN</name>
<evidence type="ECO:0000313" key="4">
    <source>
        <dbReference type="EMBL" id="GET38032.1"/>
    </source>
</evidence>
<accession>A0AAV3XCI7</accession>
<dbReference type="GO" id="GO:0008745">
    <property type="term" value="F:N-acetylmuramoyl-L-alanine amidase activity"/>
    <property type="evidence" value="ECO:0007669"/>
    <property type="project" value="InterPro"/>
</dbReference>
<dbReference type="SMART" id="SM00646">
    <property type="entry name" value="Ami_3"/>
    <property type="match status" value="1"/>
</dbReference>
<dbReference type="AlphaFoldDB" id="A0AAV3XCI7"/>
<dbReference type="Gene3D" id="3.40.630.40">
    <property type="entry name" value="Zn-dependent exopeptidases"/>
    <property type="match status" value="1"/>
</dbReference>
<sequence>MKFRWLLPSTLSLVLLSTPASAGRLQSMQFDADQNRLVFTTDEGVQPRARLLFNPTRLVIDLPGTTFDRRTLSNQSLGAAVQAIRVGRVDRRTTRLVIELKPGFTLEPQQVIFRGTSPRQWTVQLPTPQPVEPSSNNNRASIGIAAILEQPPVPRTALTPLTPLTASGETQVQDVQVTPDGFFIRTTGGNPQLRVRRRDDRTVEIDLKGAVISSRLSQRDFPVDRFGVSRLQLGQLEDSPPVTRVTLQLTDDNSNWQASVSNLGGVVLLPATGPQQASRSYTPGQVRIESVELSQNQLLVRANQPFTYTSGWDRASGAFRIAIAGATLDDDVDEPRPSRNSPVLRVRVRQEDPSTVAILVQPAAGVQLGEINQPSPQLLSLPLTNSRTVLLPPTRPGVRNYPGGTLRDRPTIGSDWSMLSSRNDGRMVVVIDAGHGGRDPGAIGIGGLREVDVITPIALQVARQLEQQGIQVVLTRRGDYFVDLAPRVQIAKRANADLFVSIHANAINRNRPDVNGIEVYHFGIGEDLARTIHASILQSVNIGDRGVRRARFFVLRNNPMPAVLVEVGFVTGYIDAPKLSDPAFRSQMADAIARGILLYIRQNF</sequence>
<keyword evidence="2" id="KW-0732">Signal</keyword>
<dbReference type="PANTHER" id="PTHR30404">
    <property type="entry name" value="N-ACETYLMURAMOYL-L-ALANINE AMIDASE"/>
    <property type="match status" value="1"/>
</dbReference>
<dbReference type="InterPro" id="IPR002508">
    <property type="entry name" value="MurNAc-LAA_cat"/>
</dbReference>
<dbReference type="EMBL" id="BLAY01000038">
    <property type="protein sequence ID" value="GET38032.1"/>
    <property type="molecule type" value="Genomic_DNA"/>
</dbReference>
<evidence type="ECO:0000256" key="2">
    <source>
        <dbReference type="SAM" id="SignalP"/>
    </source>
</evidence>
<dbReference type="Pfam" id="PF11741">
    <property type="entry name" value="AMIN"/>
    <property type="match status" value="1"/>
</dbReference>
<dbReference type="InterPro" id="IPR050695">
    <property type="entry name" value="N-acetylmuramoyl_amidase_3"/>
</dbReference>
<dbReference type="CDD" id="cd02696">
    <property type="entry name" value="MurNAc-LAA"/>
    <property type="match status" value="1"/>
</dbReference>
<dbReference type="Proteomes" id="UP001050975">
    <property type="component" value="Unassembled WGS sequence"/>
</dbReference>